<comment type="similarity">
    <text evidence="1">Belongs to the ATP-dependent AMP-binding enzyme family.</text>
</comment>
<evidence type="ECO:0000313" key="8">
    <source>
        <dbReference type="EMBL" id="MFD1932148.1"/>
    </source>
</evidence>
<dbReference type="InterPro" id="IPR025110">
    <property type="entry name" value="AMP-bd_C"/>
</dbReference>
<proteinExistence type="inferred from homology"/>
<evidence type="ECO:0000256" key="2">
    <source>
        <dbReference type="ARBA" id="ARBA00022598"/>
    </source>
</evidence>
<keyword evidence="9" id="KW-1185">Reference proteome</keyword>
<dbReference type="InterPro" id="IPR000873">
    <property type="entry name" value="AMP-dep_synth/lig_dom"/>
</dbReference>
<comment type="caution">
    <text evidence="8">The sequence shown here is derived from an EMBL/GenBank/DDBJ whole genome shotgun (WGS) entry which is preliminary data.</text>
</comment>
<feature type="compositionally biased region" description="Basic and acidic residues" evidence="5">
    <location>
        <begin position="556"/>
        <end position="567"/>
    </location>
</feature>
<feature type="domain" description="AMP-dependent synthetase/ligase" evidence="6">
    <location>
        <begin position="49"/>
        <end position="406"/>
    </location>
</feature>
<name>A0ABW4SRE2_9ACTN</name>
<evidence type="ECO:0000259" key="7">
    <source>
        <dbReference type="Pfam" id="PF13193"/>
    </source>
</evidence>
<keyword evidence="4" id="KW-0067">ATP-binding</keyword>
<dbReference type="PROSITE" id="PS00455">
    <property type="entry name" value="AMP_BINDING"/>
    <property type="match status" value="1"/>
</dbReference>
<dbReference type="PANTHER" id="PTHR43605">
    <property type="entry name" value="ACYL-COENZYME A SYNTHETASE"/>
    <property type="match status" value="1"/>
</dbReference>
<evidence type="ECO:0000256" key="3">
    <source>
        <dbReference type="ARBA" id="ARBA00022741"/>
    </source>
</evidence>
<feature type="domain" description="AMP-binding enzyme C-terminal" evidence="7">
    <location>
        <begin position="457"/>
        <end position="534"/>
    </location>
</feature>
<accession>A0ABW4SRE2</accession>
<evidence type="ECO:0000256" key="5">
    <source>
        <dbReference type="SAM" id="MobiDB-lite"/>
    </source>
</evidence>
<dbReference type="Gene3D" id="3.30.300.30">
    <property type="match status" value="1"/>
</dbReference>
<dbReference type="InterPro" id="IPR020845">
    <property type="entry name" value="AMP-binding_CS"/>
</dbReference>
<feature type="region of interest" description="Disordered" evidence="5">
    <location>
        <begin position="542"/>
        <end position="567"/>
    </location>
</feature>
<reference evidence="9" key="1">
    <citation type="journal article" date="2019" name="Int. J. Syst. Evol. Microbiol.">
        <title>The Global Catalogue of Microorganisms (GCM) 10K type strain sequencing project: providing services to taxonomists for standard genome sequencing and annotation.</title>
        <authorList>
            <consortium name="The Broad Institute Genomics Platform"/>
            <consortium name="The Broad Institute Genome Sequencing Center for Infectious Disease"/>
            <person name="Wu L."/>
            <person name="Ma J."/>
        </authorList>
    </citation>
    <scope>NUCLEOTIDE SEQUENCE [LARGE SCALE GENOMIC DNA]</scope>
    <source>
        <strain evidence="9">ICMP 6774ER</strain>
    </source>
</reference>
<protein>
    <submittedName>
        <fullName evidence="8">AMP-binding protein</fullName>
    </submittedName>
</protein>
<dbReference type="InterPro" id="IPR042099">
    <property type="entry name" value="ANL_N_sf"/>
</dbReference>
<dbReference type="EMBL" id="JBHUFV010000017">
    <property type="protein sequence ID" value="MFD1932148.1"/>
    <property type="molecule type" value="Genomic_DNA"/>
</dbReference>
<keyword evidence="2" id="KW-0436">Ligase</keyword>
<evidence type="ECO:0000259" key="6">
    <source>
        <dbReference type="Pfam" id="PF00501"/>
    </source>
</evidence>
<evidence type="ECO:0000256" key="4">
    <source>
        <dbReference type="ARBA" id="ARBA00022840"/>
    </source>
</evidence>
<dbReference type="RefSeq" id="WP_379572168.1">
    <property type="nucleotide sequence ID" value="NZ_JBHUFV010000017.1"/>
</dbReference>
<dbReference type="Gene3D" id="3.40.50.12780">
    <property type="entry name" value="N-terminal domain of ligase-like"/>
    <property type="match status" value="1"/>
</dbReference>
<dbReference type="InterPro" id="IPR045851">
    <property type="entry name" value="AMP-bd_C_sf"/>
</dbReference>
<dbReference type="Proteomes" id="UP001597368">
    <property type="component" value="Unassembled WGS sequence"/>
</dbReference>
<dbReference type="Pfam" id="PF00501">
    <property type="entry name" value="AMP-binding"/>
    <property type="match status" value="1"/>
</dbReference>
<evidence type="ECO:0000313" key="9">
    <source>
        <dbReference type="Proteomes" id="UP001597368"/>
    </source>
</evidence>
<gene>
    <name evidence="8" type="ORF">ACFSKW_11750</name>
</gene>
<evidence type="ECO:0000256" key="1">
    <source>
        <dbReference type="ARBA" id="ARBA00006432"/>
    </source>
</evidence>
<dbReference type="InterPro" id="IPR051087">
    <property type="entry name" value="Mitochondrial_ACSM"/>
</dbReference>
<dbReference type="Pfam" id="PF13193">
    <property type="entry name" value="AMP-binding_C"/>
    <property type="match status" value="1"/>
</dbReference>
<dbReference type="PANTHER" id="PTHR43605:SF10">
    <property type="entry name" value="ACYL-COA SYNTHETASE MEDIUM CHAIN FAMILY MEMBER 3"/>
    <property type="match status" value="1"/>
</dbReference>
<keyword evidence="3" id="KW-0547">Nucleotide-binding</keyword>
<dbReference type="SUPFAM" id="SSF56801">
    <property type="entry name" value="Acetyl-CoA synthetase-like"/>
    <property type="match status" value="1"/>
</dbReference>
<sequence length="567" mass="62266">MGATSNTEIYLQARDLLLDLGGRHAEAVEQFAWPQLQAPFNWAVDWFDAIARGNDRTALWVVEEDGSEARYTFDEMARRSDQVAAFLAAQGVSRGDRVMLMLNNQVELWESMLAVMKLGAVILPATTALGPADLPDRIDRGGARYVIANAADTAKFDDVPGEYTTICVGDAPPGWAAYRDAYAVSAPPAAHPGTAPEDPLLLYFTSGTTSRPKLVEHTQVSYPVGHLTTAYWIGLRPGDVHLNISSPGWAKHAWSCFFAPWIAQATIFVHNYGRFDPAALLAQIRRAEVTTFCAPPTVWRMLIKADLSGGPGRLREVVSAGEPLNPEVIEQVQHHWGLTLRDGFGQTETTLSVGNVPGMPVKPGSMGLPAPGVPVVLVDPITGEQAEEGEICIDLSRRPVSLMTGYQGDERRHAEAMADGYYHTGDVATRDADGYIFYVGRTDDVFKASDYKISPFELESVLIEHPAVAEAAVVPSPDDLRLAVPKAYVALAAGWEPDRETALAILRHARDKLPPYQRVRRLEFFELPKTVSGKIRRVELRGREEEAASAKSSLPEWRDDQFPELRS</sequence>
<organism evidence="8 9">
    <name type="scientific">Nonomuraea mangrovi</name>
    <dbReference type="NCBI Taxonomy" id="2316207"/>
    <lineage>
        <taxon>Bacteria</taxon>
        <taxon>Bacillati</taxon>
        <taxon>Actinomycetota</taxon>
        <taxon>Actinomycetes</taxon>
        <taxon>Streptosporangiales</taxon>
        <taxon>Streptosporangiaceae</taxon>
        <taxon>Nonomuraea</taxon>
    </lineage>
</organism>